<evidence type="ECO:0008006" key="2">
    <source>
        <dbReference type="Google" id="ProtNLM"/>
    </source>
</evidence>
<name>A0A1M4E605_9ACTN</name>
<accession>A0A1M4E605</accession>
<sequence>MMDLDDAGCRPRYLIRDKDGKFPALVDEILAEAGIKTVLTGIRMPRMNSIKTDRLPP</sequence>
<protein>
    <recommendedName>
        <fullName evidence="2">Mobile element protein</fullName>
    </recommendedName>
</protein>
<reference evidence="1" key="1">
    <citation type="submission" date="2016-04" db="EMBL/GenBank/DDBJ databases">
        <authorList>
            <person name="Evans L.H."/>
            <person name="Alamgir A."/>
            <person name="Owens N."/>
            <person name="Weber N.D."/>
            <person name="Virtaneva K."/>
            <person name="Barbian K."/>
            <person name="Babar A."/>
            <person name="Rosenke K."/>
        </authorList>
    </citation>
    <scope>NUCLEOTIDE SEQUENCE</scope>
    <source>
        <strain evidence="1">Nono1</strain>
    </source>
</reference>
<gene>
    <name evidence="1" type="ORF">BN4615_P3720</name>
</gene>
<proteinExistence type="predicted"/>
<evidence type="ECO:0000313" key="1">
    <source>
        <dbReference type="EMBL" id="SBO94204.1"/>
    </source>
</evidence>
<dbReference type="AlphaFoldDB" id="A0A1M4E605"/>
<organism evidence="1">
    <name type="scientific">Nonomuraea gerenzanensis</name>
    <dbReference type="NCBI Taxonomy" id="93944"/>
    <lineage>
        <taxon>Bacteria</taxon>
        <taxon>Bacillati</taxon>
        <taxon>Actinomycetota</taxon>
        <taxon>Actinomycetes</taxon>
        <taxon>Streptosporangiales</taxon>
        <taxon>Streptosporangiaceae</taxon>
        <taxon>Nonomuraea</taxon>
    </lineage>
</organism>
<dbReference type="EMBL" id="LT559118">
    <property type="protein sequence ID" value="SBO94204.1"/>
    <property type="molecule type" value="Genomic_DNA"/>
</dbReference>